<dbReference type="Proteomes" id="UP001283361">
    <property type="component" value="Unassembled WGS sequence"/>
</dbReference>
<dbReference type="EMBL" id="JAWDGP010007140">
    <property type="protein sequence ID" value="KAK3729505.1"/>
    <property type="molecule type" value="Genomic_DNA"/>
</dbReference>
<evidence type="ECO:0000313" key="2">
    <source>
        <dbReference type="EMBL" id="KAK3729505.1"/>
    </source>
</evidence>
<organism evidence="2 3">
    <name type="scientific">Elysia crispata</name>
    <name type="common">lettuce slug</name>
    <dbReference type="NCBI Taxonomy" id="231223"/>
    <lineage>
        <taxon>Eukaryota</taxon>
        <taxon>Metazoa</taxon>
        <taxon>Spiralia</taxon>
        <taxon>Lophotrochozoa</taxon>
        <taxon>Mollusca</taxon>
        <taxon>Gastropoda</taxon>
        <taxon>Heterobranchia</taxon>
        <taxon>Euthyneura</taxon>
        <taxon>Panpulmonata</taxon>
        <taxon>Sacoglossa</taxon>
        <taxon>Placobranchoidea</taxon>
        <taxon>Plakobranchidae</taxon>
        <taxon>Elysia</taxon>
    </lineage>
</organism>
<accession>A0AAE1CQU7</accession>
<evidence type="ECO:0000256" key="1">
    <source>
        <dbReference type="SAM" id="Phobius"/>
    </source>
</evidence>
<reference evidence="2" key="1">
    <citation type="journal article" date="2023" name="G3 (Bethesda)">
        <title>A reference genome for the long-term kleptoplast-retaining sea slug Elysia crispata morphotype clarki.</title>
        <authorList>
            <person name="Eastman K.E."/>
            <person name="Pendleton A.L."/>
            <person name="Shaikh M.A."/>
            <person name="Suttiyut T."/>
            <person name="Ogas R."/>
            <person name="Tomko P."/>
            <person name="Gavelis G."/>
            <person name="Widhalm J.R."/>
            <person name="Wisecaver J.H."/>
        </authorList>
    </citation>
    <scope>NUCLEOTIDE SEQUENCE</scope>
    <source>
        <strain evidence="2">ECLA1</strain>
    </source>
</reference>
<keyword evidence="1" id="KW-0812">Transmembrane</keyword>
<feature type="transmembrane region" description="Helical" evidence="1">
    <location>
        <begin position="43"/>
        <end position="60"/>
    </location>
</feature>
<gene>
    <name evidence="2" type="ORF">RRG08_044020</name>
</gene>
<keyword evidence="1" id="KW-1133">Transmembrane helix</keyword>
<evidence type="ECO:0000313" key="3">
    <source>
        <dbReference type="Proteomes" id="UP001283361"/>
    </source>
</evidence>
<proteinExistence type="predicted"/>
<name>A0AAE1CQU7_9GAST</name>
<keyword evidence="1" id="KW-0472">Membrane</keyword>
<comment type="caution">
    <text evidence="2">The sequence shown here is derived from an EMBL/GenBank/DDBJ whole genome shotgun (WGS) entry which is preliminary data.</text>
</comment>
<keyword evidence="3" id="KW-1185">Reference proteome</keyword>
<protein>
    <submittedName>
        <fullName evidence="2">Uncharacterized protein</fullName>
    </submittedName>
</protein>
<dbReference type="AlphaFoldDB" id="A0AAE1CQU7"/>
<sequence length="381" mass="44000">MEGGGWGLIIVMSAFMIQALTFGTTASVGIYNIELLDYFHNNTVGVSLIGSINFGVYLGSGRYPISDFPRLLNLDLNLPPLKASRLPYQINISFTDRSMIVRCKQRASVELDHIVLAHHRLKQPEVLGPTGQRWENNSFLTLITGRCRSEVAGLCHDHIPDSCPSSCCVHVLVVPSTTALDQQYKQLFTLFLFSFSSPIVPTLDVRLTYGEQEEYQRILSLTYGEQEEYQRILSLTYGEQEEYQIILSLTYGEQEEYQIILSLTCGEQEEYQRILSLTYGEQEEYQRILSLTCGEQEEYQRILSLTYGEQEEYQRILSLTYGEQEEYQRILSLTCGEQEDYQRILSLTCGEQEEYQRILSLTYGEQEDYQEYGEQEEYQRI</sequence>
<feature type="transmembrane region" description="Helical" evidence="1">
    <location>
        <begin position="6"/>
        <end position="31"/>
    </location>
</feature>